<evidence type="ECO:0000313" key="3">
    <source>
        <dbReference type="Proteomes" id="UP000438699"/>
    </source>
</evidence>
<accession>A0A6N6N1W0</accession>
<evidence type="ECO:0000313" key="2">
    <source>
        <dbReference type="EMBL" id="KAB1441884.1"/>
    </source>
</evidence>
<organism evidence="2 3">
    <name type="scientific">Pseudodesulfovibrio senegalensis</name>
    <dbReference type="NCBI Taxonomy" id="1721087"/>
    <lineage>
        <taxon>Bacteria</taxon>
        <taxon>Pseudomonadati</taxon>
        <taxon>Thermodesulfobacteriota</taxon>
        <taxon>Desulfovibrionia</taxon>
        <taxon>Desulfovibrionales</taxon>
        <taxon>Desulfovibrionaceae</taxon>
    </lineage>
</organism>
<reference evidence="2 3" key="1">
    <citation type="journal article" date="2017" name="Int. J. Syst. Evol. Microbiol.">
        <title>Desulfovibrio senegalensis sp. nov., a mesophilic sulfate reducer isolated from marine sediment.</title>
        <authorList>
            <person name="Thioye A."/>
            <person name="Gam Z.B.A."/>
            <person name="Mbengue M."/>
            <person name="Cayol J.L."/>
            <person name="Joseph-Bartoli M."/>
            <person name="Toure-Kane C."/>
            <person name="Labat M."/>
        </authorList>
    </citation>
    <scope>NUCLEOTIDE SEQUENCE [LARGE SCALE GENOMIC DNA]</scope>
    <source>
        <strain evidence="2 3">DSM 101509</strain>
    </source>
</reference>
<name>A0A6N6N1W0_9BACT</name>
<feature type="compositionally biased region" description="Polar residues" evidence="1">
    <location>
        <begin position="13"/>
        <end position="27"/>
    </location>
</feature>
<protein>
    <submittedName>
        <fullName evidence="2">Uncharacterized protein</fullName>
    </submittedName>
</protein>
<evidence type="ECO:0000256" key="1">
    <source>
        <dbReference type="SAM" id="MobiDB-lite"/>
    </source>
</evidence>
<sequence length="155" mass="16886">MEIRPDQIEGVRQNEQQSAKRTKQPQQAFGDLLDEEVTKASGQTQSGTAIAPPIANPLLQTQAVSQVGAVESTTESAVNQMDGLLDKWDEYAGQLGSSDLKQAYGSLESIADGVNRIREENPNMAESNPGLNQVVNELDAMATTERFKFNRGDYV</sequence>
<gene>
    <name evidence="2" type="ORF">F8A88_09885</name>
</gene>
<keyword evidence="3" id="KW-1185">Reference proteome</keyword>
<dbReference type="AlphaFoldDB" id="A0A6N6N1W0"/>
<dbReference type="RefSeq" id="WP_151150976.1">
    <property type="nucleotide sequence ID" value="NZ_WAIE01000003.1"/>
</dbReference>
<dbReference type="EMBL" id="WAIE01000003">
    <property type="protein sequence ID" value="KAB1441884.1"/>
    <property type="molecule type" value="Genomic_DNA"/>
</dbReference>
<feature type="region of interest" description="Disordered" evidence="1">
    <location>
        <begin position="1"/>
        <end position="27"/>
    </location>
</feature>
<proteinExistence type="predicted"/>
<comment type="caution">
    <text evidence="2">The sequence shown here is derived from an EMBL/GenBank/DDBJ whole genome shotgun (WGS) entry which is preliminary data.</text>
</comment>
<dbReference type="Proteomes" id="UP000438699">
    <property type="component" value="Unassembled WGS sequence"/>
</dbReference>
<dbReference type="OrthoDB" id="5518730at2"/>